<keyword evidence="2" id="KW-1185">Reference proteome</keyword>
<evidence type="ECO:0000313" key="2">
    <source>
        <dbReference type="Proteomes" id="UP000468591"/>
    </source>
</evidence>
<dbReference type="AlphaFoldDB" id="A0A6P0C8N5"/>
<proteinExistence type="predicted"/>
<dbReference type="Proteomes" id="UP000468591">
    <property type="component" value="Unassembled WGS sequence"/>
</dbReference>
<comment type="caution">
    <text evidence="1">The sequence shown here is derived from an EMBL/GenBank/DDBJ whole genome shotgun (WGS) entry which is preliminary data.</text>
</comment>
<organism evidence="1 2">
    <name type="scientific">Sulfitobacter sediminilitoris</name>
    <dbReference type="NCBI Taxonomy" id="2698830"/>
    <lineage>
        <taxon>Bacteria</taxon>
        <taxon>Pseudomonadati</taxon>
        <taxon>Pseudomonadota</taxon>
        <taxon>Alphaproteobacteria</taxon>
        <taxon>Rhodobacterales</taxon>
        <taxon>Roseobacteraceae</taxon>
        <taxon>Sulfitobacter</taxon>
    </lineage>
</organism>
<name>A0A6P0C8N5_9RHOB</name>
<dbReference type="Pfam" id="PF07386">
    <property type="entry name" value="DUF1499"/>
    <property type="match status" value="1"/>
</dbReference>
<dbReference type="EMBL" id="JAABNT010000001">
    <property type="protein sequence ID" value="NEK20873.1"/>
    <property type="molecule type" value="Genomic_DNA"/>
</dbReference>
<evidence type="ECO:0000313" key="1">
    <source>
        <dbReference type="EMBL" id="NEK20873.1"/>
    </source>
</evidence>
<sequence>MWKMLTWIIIGIVVLLLAYVRLAPSDPARWHRQAAISGAETKQLKGGYIWRKAIEGDGKAELAALDKYALATDRTERLAGSVEEGQMTYITRSKVCGFPDYTTVSLINGQDGQRILEIYGRLRFGRSDLGVNANRIKGWVAAAQL</sequence>
<accession>A0A6P0C8N5</accession>
<reference evidence="1 2" key="1">
    <citation type="submission" date="2020-01" db="EMBL/GenBank/DDBJ databases">
        <title>Sulfitobacter sediminilitoris sp. nov., isolated from a tidal flat.</title>
        <authorList>
            <person name="Park S."/>
            <person name="Yoon J.-H."/>
        </authorList>
    </citation>
    <scope>NUCLEOTIDE SEQUENCE [LARGE SCALE GENOMIC DNA]</scope>
    <source>
        <strain evidence="1 2">JBTF-M27</strain>
    </source>
</reference>
<protein>
    <submittedName>
        <fullName evidence="1">DUF1499 domain-containing protein</fullName>
    </submittedName>
</protein>
<dbReference type="InterPro" id="IPR010865">
    <property type="entry name" value="DUF1499"/>
</dbReference>
<gene>
    <name evidence="1" type="ORF">GV827_00460</name>
</gene>